<accession>A0ABD1YF23</accession>
<organism evidence="2 3">
    <name type="scientific">Riccia fluitans</name>
    <dbReference type="NCBI Taxonomy" id="41844"/>
    <lineage>
        <taxon>Eukaryota</taxon>
        <taxon>Viridiplantae</taxon>
        <taxon>Streptophyta</taxon>
        <taxon>Embryophyta</taxon>
        <taxon>Marchantiophyta</taxon>
        <taxon>Marchantiopsida</taxon>
        <taxon>Marchantiidae</taxon>
        <taxon>Marchantiales</taxon>
        <taxon>Ricciaceae</taxon>
        <taxon>Riccia</taxon>
    </lineage>
</organism>
<feature type="compositionally biased region" description="Basic and acidic residues" evidence="1">
    <location>
        <begin position="50"/>
        <end position="61"/>
    </location>
</feature>
<dbReference type="EMBL" id="JBHFFA010000004">
    <property type="protein sequence ID" value="KAL2629342.1"/>
    <property type="molecule type" value="Genomic_DNA"/>
</dbReference>
<reference evidence="2 3" key="1">
    <citation type="submission" date="2024-09" db="EMBL/GenBank/DDBJ databases">
        <title>Chromosome-scale assembly of Riccia fluitans.</title>
        <authorList>
            <person name="Paukszto L."/>
            <person name="Sawicki J."/>
            <person name="Karawczyk K."/>
            <person name="Piernik-Szablinska J."/>
            <person name="Szczecinska M."/>
            <person name="Mazdziarz M."/>
        </authorList>
    </citation>
    <scope>NUCLEOTIDE SEQUENCE [LARGE SCALE GENOMIC DNA]</scope>
    <source>
        <strain evidence="2">Rf_01</strain>
        <tissue evidence="2">Aerial parts of the thallus</tissue>
    </source>
</reference>
<dbReference type="Proteomes" id="UP001605036">
    <property type="component" value="Unassembled WGS sequence"/>
</dbReference>
<evidence type="ECO:0000313" key="2">
    <source>
        <dbReference type="EMBL" id="KAL2629342.1"/>
    </source>
</evidence>
<proteinExistence type="predicted"/>
<feature type="region of interest" description="Disordered" evidence="1">
    <location>
        <begin position="1"/>
        <end position="100"/>
    </location>
</feature>
<name>A0ABD1YF23_9MARC</name>
<comment type="caution">
    <text evidence="2">The sequence shown here is derived from an EMBL/GenBank/DDBJ whole genome shotgun (WGS) entry which is preliminary data.</text>
</comment>
<keyword evidence="3" id="KW-1185">Reference proteome</keyword>
<dbReference type="AlphaFoldDB" id="A0ABD1YF23"/>
<feature type="compositionally biased region" description="Basic and acidic residues" evidence="1">
    <location>
        <begin position="71"/>
        <end position="94"/>
    </location>
</feature>
<evidence type="ECO:0000313" key="3">
    <source>
        <dbReference type="Proteomes" id="UP001605036"/>
    </source>
</evidence>
<protein>
    <submittedName>
        <fullName evidence="2">Uncharacterized protein</fullName>
    </submittedName>
</protein>
<gene>
    <name evidence="2" type="ORF">R1flu_014028</name>
</gene>
<feature type="compositionally biased region" description="Basic residues" evidence="1">
    <location>
        <begin position="1"/>
        <end position="18"/>
    </location>
</feature>
<sequence>MITPRQRHNLAERLRRKKEGVSRIASADVPLAVGRDLGNKRRQRAPAVCKETRDSQVEKENNASQSANGQIDEKERRSGRLKESRNLERKKNSEEIYSID</sequence>
<evidence type="ECO:0000256" key="1">
    <source>
        <dbReference type="SAM" id="MobiDB-lite"/>
    </source>
</evidence>